<evidence type="ECO:0000313" key="4">
    <source>
        <dbReference type="Proteomes" id="UP001151081"/>
    </source>
</evidence>
<dbReference type="InterPro" id="IPR032869">
    <property type="entry name" value="WHH_dom_containing"/>
</dbReference>
<feature type="region of interest" description="Disordered" evidence="1">
    <location>
        <begin position="379"/>
        <end position="425"/>
    </location>
</feature>
<reference evidence="3 4" key="1">
    <citation type="submission" date="2021-04" db="EMBL/GenBank/DDBJ databases">
        <title>Genome analysis of Polyangium sp.</title>
        <authorList>
            <person name="Li Y."/>
            <person name="Wang J."/>
        </authorList>
    </citation>
    <scope>NUCLEOTIDE SEQUENCE [LARGE SCALE GENOMIC DNA]</scope>
    <source>
        <strain evidence="3 4">SDU14</strain>
    </source>
</reference>
<comment type="caution">
    <text evidence="3">The sequence shown here is derived from an EMBL/GenBank/DDBJ whole genome shotgun (WGS) entry which is preliminary data.</text>
</comment>
<organism evidence="3 4">
    <name type="scientific">Polyangium jinanense</name>
    <dbReference type="NCBI Taxonomy" id="2829994"/>
    <lineage>
        <taxon>Bacteria</taxon>
        <taxon>Pseudomonadati</taxon>
        <taxon>Myxococcota</taxon>
        <taxon>Polyangia</taxon>
        <taxon>Polyangiales</taxon>
        <taxon>Polyangiaceae</taxon>
        <taxon>Polyangium</taxon>
    </lineage>
</organism>
<keyword evidence="2" id="KW-0472">Membrane</keyword>
<dbReference type="Proteomes" id="UP001151081">
    <property type="component" value="Unassembled WGS sequence"/>
</dbReference>
<feature type="region of interest" description="Disordered" evidence="1">
    <location>
        <begin position="136"/>
        <end position="205"/>
    </location>
</feature>
<gene>
    <name evidence="3" type="ORF">KEG57_30250</name>
</gene>
<keyword evidence="2" id="KW-1133">Transmembrane helix</keyword>
<dbReference type="Pfam" id="PF14414">
    <property type="entry name" value="WHH"/>
    <property type="match status" value="1"/>
</dbReference>
<proteinExistence type="predicted"/>
<protein>
    <submittedName>
        <fullName evidence="3">HNH endonuclease</fullName>
    </submittedName>
</protein>
<sequence>MTSHRALSPSSNARLWGNGAALMLVGAAVRFLRLAFPLLFAVCVSVWLVGCGAAGVRAEGWAQELQGKSLFRVCRRHPRVGPHARYWYELGDGVHRPAFEPLEKLLENPSVKAVFIHDPHAPPESRRLLGLAYQDLPCDKPPPPPPPPEKIAAEEPEAGPAKGTTVRTVTRTSAMRPCDRPGNRPPDQRFLGQTAPTPAPMPGTRVPCPPPPPGKTYEEQKVNLARRDAEEEARRTGERIGREWGATLGKAAGVKDSIDVTYLGNFDYDIRDKPDAEVFEVIRTNLAKQLDAIPDLPTYDDERLATIAWEGFLKGYGRGWADAELKFAIVNALADTLLMVASGGAAALETVGARVLRGAQQRLRSMPVFLPSAAGGPGGFLRRPKLPSPPAASTPKAVAPPSATTVTTTTKPVRAPNGAAGQAGAPKIRNQHLAGKNHPKTGVPFDAEGYPDFKAAGVVKREVKITQTGDRPHDYRLANEAAGEKVTPKDHTWHHHQDGKTMQLVPTQIHADTGHTGGVATKGRP</sequence>
<feature type="compositionally biased region" description="Pro residues" evidence="1">
    <location>
        <begin position="139"/>
        <end position="149"/>
    </location>
</feature>
<dbReference type="RefSeq" id="WP_272459073.1">
    <property type="nucleotide sequence ID" value="NZ_JAGTJJ010000023.1"/>
</dbReference>
<keyword evidence="2" id="KW-0812">Transmembrane</keyword>
<dbReference type="EMBL" id="JAGTJJ010000023">
    <property type="protein sequence ID" value="MDC3984802.1"/>
    <property type="molecule type" value="Genomic_DNA"/>
</dbReference>
<evidence type="ECO:0000313" key="3">
    <source>
        <dbReference type="EMBL" id="MDC3984802.1"/>
    </source>
</evidence>
<feature type="transmembrane region" description="Helical" evidence="2">
    <location>
        <begin position="12"/>
        <end position="32"/>
    </location>
</feature>
<dbReference type="GO" id="GO:0004519">
    <property type="term" value="F:endonuclease activity"/>
    <property type="evidence" value="ECO:0007669"/>
    <property type="project" value="UniProtKB-KW"/>
</dbReference>
<evidence type="ECO:0000256" key="1">
    <source>
        <dbReference type="SAM" id="MobiDB-lite"/>
    </source>
</evidence>
<keyword evidence="3" id="KW-0540">Nuclease</keyword>
<keyword evidence="3" id="KW-0255">Endonuclease</keyword>
<keyword evidence="3" id="KW-0378">Hydrolase</keyword>
<keyword evidence="4" id="KW-1185">Reference proteome</keyword>
<accession>A0A9X4AVX5</accession>
<name>A0A9X4AVX5_9BACT</name>
<evidence type="ECO:0000256" key="2">
    <source>
        <dbReference type="SAM" id="Phobius"/>
    </source>
</evidence>
<feature type="compositionally biased region" description="Low complexity" evidence="1">
    <location>
        <begin position="393"/>
        <end position="425"/>
    </location>
</feature>
<feature type="transmembrane region" description="Helical" evidence="2">
    <location>
        <begin position="38"/>
        <end position="56"/>
    </location>
</feature>
<dbReference type="AlphaFoldDB" id="A0A9X4AVX5"/>